<dbReference type="EMBL" id="ML208779">
    <property type="protein sequence ID" value="TFK60416.1"/>
    <property type="molecule type" value="Genomic_DNA"/>
</dbReference>
<organism evidence="1 2">
    <name type="scientific">Pluteus cervinus</name>
    <dbReference type="NCBI Taxonomy" id="181527"/>
    <lineage>
        <taxon>Eukaryota</taxon>
        <taxon>Fungi</taxon>
        <taxon>Dikarya</taxon>
        <taxon>Basidiomycota</taxon>
        <taxon>Agaricomycotina</taxon>
        <taxon>Agaricomycetes</taxon>
        <taxon>Agaricomycetidae</taxon>
        <taxon>Agaricales</taxon>
        <taxon>Pluteineae</taxon>
        <taxon>Pluteaceae</taxon>
        <taxon>Pluteus</taxon>
    </lineage>
</organism>
<reference evidence="1 2" key="1">
    <citation type="journal article" date="2019" name="Nat. Ecol. Evol.">
        <title>Megaphylogeny resolves global patterns of mushroom evolution.</title>
        <authorList>
            <person name="Varga T."/>
            <person name="Krizsan K."/>
            <person name="Foldi C."/>
            <person name="Dima B."/>
            <person name="Sanchez-Garcia M."/>
            <person name="Sanchez-Ramirez S."/>
            <person name="Szollosi G.J."/>
            <person name="Szarkandi J.G."/>
            <person name="Papp V."/>
            <person name="Albert L."/>
            <person name="Andreopoulos W."/>
            <person name="Angelini C."/>
            <person name="Antonin V."/>
            <person name="Barry K.W."/>
            <person name="Bougher N.L."/>
            <person name="Buchanan P."/>
            <person name="Buyck B."/>
            <person name="Bense V."/>
            <person name="Catcheside P."/>
            <person name="Chovatia M."/>
            <person name="Cooper J."/>
            <person name="Damon W."/>
            <person name="Desjardin D."/>
            <person name="Finy P."/>
            <person name="Geml J."/>
            <person name="Haridas S."/>
            <person name="Hughes K."/>
            <person name="Justo A."/>
            <person name="Karasinski D."/>
            <person name="Kautmanova I."/>
            <person name="Kiss B."/>
            <person name="Kocsube S."/>
            <person name="Kotiranta H."/>
            <person name="LaButti K.M."/>
            <person name="Lechner B.E."/>
            <person name="Liimatainen K."/>
            <person name="Lipzen A."/>
            <person name="Lukacs Z."/>
            <person name="Mihaltcheva S."/>
            <person name="Morgado L.N."/>
            <person name="Niskanen T."/>
            <person name="Noordeloos M.E."/>
            <person name="Ohm R.A."/>
            <person name="Ortiz-Santana B."/>
            <person name="Ovrebo C."/>
            <person name="Racz N."/>
            <person name="Riley R."/>
            <person name="Savchenko A."/>
            <person name="Shiryaev A."/>
            <person name="Soop K."/>
            <person name="Spirin V."/>
            <person name="Szebenyi C."/>
            <person name="Tomsovsky M."/>
            <person name="Tulloss R.E."/>
            <person name="Uehling J."/>
            <person name="Grigoriev I.V."/>
            <person name="Vagvolgyi C."/>
            <person name="Papp T."/>
            <person name="Martin F.M."/>
            <person name="Miettinen O."/>
            <person name="Hibbett D.S."/>
            <person name="Nagy L.G."/>
        </authorList>
    </citation>
    <scope>NUCLEOTIDE SEQUENCE [LARGE SCALE GENOMIC DNA]</scope>
    <source>
        <strain evidence="1 2">NL-1719</strain>
    </source>
</reference>
<sequence>MDPLDITQNLDAEQERAELDAKIYELEISLTLLKRRRNALSSISKIPSDILLLIFKCVIGYDGHLQILDLDERGIEEANRLQLAWIRSITHVWSTWRDFALDSPSLWTRIRVNSGHKIVLEMLKRSRSLPLTISFMCLPVGGDLETFESVILKPSHIQRIKHLELGLLRYCARRVVTIPEFSTIVNLESLSVSITSGSSYYPFVIPVELLRYSSDTLCSLQMSNCTVGMTGIDGILSLRNLLDLTLRGPFSDITTLLHRLSIPQTCMVTLDGSGSLDNDASQNLGDSIQRIWRNETAPCFSTFTLRLQVDIDIYFLGCFAIDETESSADNLVIQNFSLDYFSLETRLNTFPFEHIQTLRIEWSLELELWRLLVRYCPNITSLSLRDDDPASWLGGILYIHDPSQPSSTSPPVSDGEGDVLVNQKAFPNLQRLDLMTCRLDHLTRVGLLDCVKQRFELGIPIKRLTLQGIKSSYLQALNPYVDGEIIHHVFP</sequence>
<keyword evidence="2" id="KW-1185">Reference proteome</keyword>
<name>A0ACD3A4F9_9AGAR</name>
<protein>
    <submittedName>
        <fullName evidence="1">Uncharacterized protein</fullName>
    </submittedName>
</protein>
<dbReference type="Proteomes" id="UP000308600">
    <property type="component" value="Unassembled WGS sequence"/>
</dbReference>
<accession>A0ACD3A4F9</accession>
<evidence type="ECO:0000313" key="1">
    <source>
        <dbReference type="EMBL" id="TFK60416.1"/>
    </source>
</evidence>
<gene>
    <name evidence="1" type="ORF">BDN72DRAFT_850537</name>
</gene>
<evidence type="ECO:0000313" key="2">
    <source>
        <dbReference type="Proteomes" id="UP000308600"/>
    </source>
</evidence>
<proteinExistence type="predicted"/>